<sequence>MLKAPGWVTIMLCNNGKPSGPPSHPSHALGRVECGVIGHAQYSSAVVNQLDFMWTLKARP</sequence>
<dbReference type="Proteomes" id="UP000663193">
    <property type="component" value="Chromosome 13"/>
</dbReference>
<evidence type="ECO:0000313" key="1">
    <source>
        <dbReference type="EMBL" id="QRD01998.1"/>
    </source>
</evidence>
<protein>
    <submittedName>
        <fullName evidence="1">Uncharacterized protein</fullName>
    </submittedName>
</protein>
<gene>
    <name evidence="1" type="ORF">JI435_417420</name>
</gene>
<dbReference type="AlphaFoldDB" id="A0A7U2I749"/>
<organism evidence="1 2">
    <name type="scientific">Phaeosphaeria nodorum (strain SN15 / ATCC MYA-4574 / FGSC 10173)</name>
    <name type="common">Glume blotch fungus</name>
    <name type="synonym">Parastagonospora nodorum</name>
    <dbReference type="NCBI Taxonomy" id="321614"/>
    <lineage>
        <taxon>Eukaryota</taxon>
        <taxon>Fungi</taxon>
        <taxon>Dikarya</taxon>
        <taxon>Ascomycota</taxon>
        <taxon>Pezizomycotina</taxon>
        <taxon>Dothideomycetes</taxon>
        <taxon>Pleosporomycetidae</taxon>
        <taxon>Pleosporales</taxon>
        <taxon>Pleosporineae</taxon>
        <taxon>Phaeosphaeriaceae</taxon>
        <taxon>Parastagonospora</taxon>
    </lineage>
</organism>
<reference evidence="2" key="1">
    <citation type="journal article" date="2021" name="BMC Genomics">
        <title>Chromosome-level genome assembly and manually-curated proteome of model necrotroph Parastagonospora nodorum Sn15 reveals a genome-wide trove of candidate effector homologs, and redundancy of virulence-related functions within an accessory chromosome.</title>
        <authorList>
            <person name="Bertazzoni S."/>
            <person name="Jones D.A.B."/>
            <person name="Phan H.T."/>
            <person name="Tan K.-C."/>
            <person name="Hane J.K."/>
        </authorList>
    </citation>
    <scope>NUCLEOTIDE SEQUENCE [LARGE SCALE GENOMIC DNA]</scope>
    <source>
        <strain evidence="2">SN15 / ATCC MYA-4574 / FGSC 10173)</strain>
    </source>
</reference>
<accession>A0A7U2I749</accession>
<keyword evidence="2" id="KW-1185">Reference proteome</keyword>
<name>A0A7U2I749_PHANO</name>
<proteinExistence type="predicted"/>
<dbReference type="VEuPathDB" id="FungiDB:JI435_417420"/>
<dbReference type="EMBL" id="CP069035">
    <property type="protein sequence ID" value="QRD01998.1"/>
    <property type="molecule type" value="Genomic_DNA"/>
</dbReference>
<evidence type="ECO:0000313" key="2">
    <source>
        <dbReference type="Proteomes" id="UP000663193"/>
    </source>
</evidence>